<dbReference type="GO" id="GO:0016787">
    <property type="term" value="F:hydrolase activity"/>
    <property type="evidence" value="ECO:0007669"/>
    <property type="project" value="UniProtKB-KW"/>
</dbReference>
<evidence type="ECO:0000256" key="2">
    <source>
        <dbReference type="ARBA" id="ARBA00022801"/>
    </source>
</evidence>
<evidence type="ECO:0000313" key="5">
    <source>
        <dbReference type="Proteomes" id="UP000548476"/>
    </source>
</evidence>
<comment type="similarity">
    <text evidence="1">Belongs to the ADP-ribosylglycohydrolase family.</text>
</comment>
<protein>
    <recommendedName>
        <fullName evidence="6">ADP-ribosylglycohydrolase</fullName>
    </recommendedName>
</protein>
<dbReference type="Proteomes" id="UP000548476">
    <property type="component" value="Unassembled WGS sequence"/>
</dbReference>
<evidence type="ECO:0000256" key="3">
    <source>
        <dbReference type="PIRSR" id="PIRSR605502-1"/>
    </source>
</evidence>
<feature type="binding site" evidence="3">
    <location>
        <position position="251"/>
    </location>
    <ligand>
        <name>Mg(2+)</name>
        <dbReference type="ChEBI" id="CHEBI:18420"/>
        <label>1</label>
    </ligand>
</feature>
<comment type="caution">
    <text evidence="4">The sequence shown here is derived from an EMBL/GenBank/DDBJ whole genome shotgun (WGS) entry which is preliminary data.</text>
</comment>
<dbReference type="EMBL" id="JACHGT010000008">
    <property type="protein sequence ID" value="MBB6036177.1"/>
    <property type="molecule type" value="Genomic_DNA"/>
</dbReference>
<dbReference type="SUPFAM" id="SSF101478">
    <property type="entry name" value="ADP-ribosylglycohydrolase"/>
    <property type="match status" value="1"/>
</dbReference>
<reference evidence="4 5" key="1">
    <citation type="submission" date="2020-08" db="EMBL/GenBank/DDBJ databases">
        <title>Genomic Encyclopedia of Type Strains, Phase IV (KMG-IV): sequencing the most valuable type-strain genomes for metagenomic binning, comparative biology and taxonomic classification.</title>
        <authorList>
            <person name="Goeker M."/>
        </authorList>
    </citation>
    <scope>NUCLEOTIDE SEQUENCE [LARGE SCALE GENOMIC DNA]</scope>
    <source>
        <strain evidence="4 5">YIM 65646</strain>
    </source>
</reference>
<evidence type="ECO:0008006" key="6">
    <source>
        <dbReference type="Google" id="ProtNLM"/>
    </source>
</evidence>
<dbReference type="AlphaFoldDB" id="A0A841FS91"/>
<dbReference type="Pfam" id="PF03747">
    <property type="entry name" value="ADP_ribosyl_GH"/>
    <property type="match status" value="1"/>
</dbReference>
<dbReference type="InterPro" id="IPR005502">
    <property type="entry name" value="Ribosyl_crysJ1"/>
</dbReference>
<dbReference type="GO" id="GO:0046872">
    <property type="term" value="F:metal ion binding"/>
    <property type="evidence" value="ECO:0007669"/>
    <property type="project" value="UniProtKB-KW"/>
</dbReference>
<evidence type="ECO:0000313" key="4">
    <source>
        <dbReference type="EMBL" id="MBB6036177.1"/>
    </source>
</evidence>
<keyword evidence="5" id="KW-1185">Reference proteome</keyword>
<dbReference type="PANTHER" id="PTHR16222:SF24">
    <property type="entry name" value="ADP-RIBOSYLHYDROLASE ARH3"/>
    <property type="match status" value="1"/>
</dbReference>
<proteinExistence type="inferred from homology"/>
<comment type="cofactor">
    <cofactor evidence="3">
        <name>Mg(2+)</name>
        <dbReference type="ChEBI" id="CHEBI:18420"/>
    </cofactor>
    <text evidence="3">Binds 2 magnesium ions per subunit.</text>
</comment>
<dbReference type="InterPro" id="IPR036705">
    <property type="entry name" value="Ribosyl_crysJ1_sf"/>
</dbReference>
<dbReference type="Gene3D" id="1.10.4080.10">
    <property type="entry name" value="ADP-ribosylation/Crystallin J1"/>
    <property type="match status" value="1"/>
</dbReference>
<organism evidence="4 5">
    <name type="scientific">Phytomonospora endophytica</name>
    <dbReference type="NCBI Taxonomy" id="714109"/>
    <lineage>
        <taxon>Bacteria</taxon>
        <taxon>Bacillati</taxon>
        <taxon>Actinomycetota</taxon>
        <taxon>Actinomycetes</taxon>
        <taxon>Micromonosporales</taxon>
        <taxon>Micromonosporaceae</taxon>
        <taxon>Phytomonospora</taxon>
    </lineage>
</organism>
<name>A0A841FS91_9ACTN</name>
<feature type="binding site" evidence="3">
    <location>
        <position position="248"/>
    </location>
    <ligand>
        <name>Mg(2+)</name>
        <dbReference type="ChEBI" id="CHEBI:18420"/>
        <label>1</label>
    </ligand>
</feature>
<sequence length="504" mass="54233">MLIAVARARLVAGTEWAAWLRRIEWPFLLEYERGAGASVKRACHAWGKNDAAWGKRADDQEKYFAAGANGAAMRIAPHAIVHHQGSFSELAVDVVRDAATTHGHPRALLGALVHAYALWISMRQPAPLPYGWLIKTTLEGLVDWREPVWREFDGNWLDAAAKAYPEGYEQVWDATVREVEDLLTKAQISLDSGALSSPSGFLEAHGLTRRATNGSGTLCAVGAIYLAARSASSPDRGISVPARLDGADTDTLASMTGSLLGAGLGREWLGSMGRNVQDEALLIDLAERLLRPSSAAPRIPSRAEAAAARERFRKELDTGDDSAPVLLPDGRSSRIESRAGLAGGGWTARRTRLLTGDGQSLYVMDQVQQSVVGLDEPVLPRTDGSRVTSSTETITSSFLESVDLPVVNLERVRQALETLGIAPARAGDDWFSYEKLRIRQTSAREANLDVPAARVRLVLADLATARAQLHEMGFDGGPRADGGFWASVDPFLVVVVTGAGFSGP</sequence>
<keyword evidence="3" id="KW-0460">Magnesium</keyword>
<evidence type="ECO:0000256" key="1">
    <source>
        <dbReference type="ARBA" id="ARBA00010702"/>
    </source>
</evidence>
<dbReference type="PANTHER" id="PTHR16222">
    <property type="entry name" value="ADP-RIBOSYLGLYCOHYDROLASE"/>
    <property type="match status" value="1"/>
</dbReference>
<feature type="binding site" evidence="3">
    <location>
        <position position="250"/>
    </location>
    <ligand>
        <name>Mg(2+)</name>
        <dbReference type="ChEBI" id="CHEBI:18420"/>
        <label>1</label>
    </ligand>
</feature>
<keyword evidence="3" id="KW-0479">Metal-binding</keyword>
<gene>
    <name evidence="4" type="ORF">HNR73_004045</name>
</gene>
<dbReference type="InterPro" id="IPR050792">
    <property type="entry name" value="ADP-ribosylglycohydrolase"/>
</dbReference>
<keyword evidence="2" id="KW-0378">Hydrolase</keyword>
<accession>A0A841FS91</accession>